<proteinExistence type="predicted"/>
<dbReference type="Gene3D" id="3.40.50.300">
    <property type="entry name" value="P-loop containing nucleotide triphosphate hydrolases"/>
    <property type="match status" value="1"/>
</dbReference>
<dbReference type="InterPro" id="IPR002611">
    <property type="entry name" value="IstB_ATP-bd"/>
</dbReference>
<feature type="domain" description="IstB-like ATP-binding" evidence="1">
    <location>
        <begin position="86"/>
        <end position="233"/>
    </location>
</feature>
<reference evidence="2 3" key="1">
    <citation type="submission" date="2016-08" db="EMBL/GenBank/DDBJ databases">
        <title>Complete genome sequence of Bacillus muralis G25-68, a strain with toxicity to nematodes.</title>
        <authorList>
            <person name="Zheng Z."/>
        </authorList>
    </citation>
    <scope>NUCLEOTIDE SEQUENCE [LARGE SCALE GENOMIC DNA]</scope>
    <source>
        <strain evidence="2 3">G25-68</strain>
    </source>
</reference>
<dbReference type="EMBL" id="CP017080">
    <property type="protein sequence ID" value="AOH54514.1"/>
    <property type="molecule type" value="Genomic_DNA"/>
</dbReference>
<accession>A0A1B3XMR7</accession>
<organism evidence="2 3">
    <name type="scientific">Peribacillus muralis</name>
    <dbReference type="NCBI Taxonomy" id="264697"/>
    <lineage>
        <taxon>Bacteria</taxon>
        <taxon>Bacillati</taxon>
        <taxon>Bacillota</taxon>
        <taxon>Bacilli</taxon>
        <taxon>Bacillales</taxon>
        <taxon>Bacillaceae</taxon>
        <taxon>Peribacillus</taxon>
    </lineage>
</organism>
<dbReference type="KEGG" id="bmur:ABE28_009130"/>
<dbReference type="SUPFAM" id="SSF52540">
    <property type="entry name" value="P-loop containing nucleoside triphosphate hydrolases"/>
    <property type="match status" value="1"/>
</dbReference>
<name>A0A1B3XMR7_9BACI</name>
<dbReference type="PANTHER" id="PTHR30050:SF4">
    <property type="entry name" value="ATP-BINDING PROTEIN RV3427C IN INSERTION SEQUENCE-RELATED"/>
    <property type="match status" value="1"/>
</dbReference>
<evidence type="ECO:0000313" key="3">
    <source>
        <dbReference type="Proteomes" id="UP000077926"/>
    </source>
</evidence>
<keyword evidence="3" id="KW-1185">Reference proteome</keyword>
<gene>
    <name evidence="2" type="ORF">ABE28_009130</name>
</gene>
<dbReference type="STRING" id="264697.ABE28_009130"/>
<dbReference type="OrthoDB" id="2052561at2"/>
<evidence type="ECO:0000259" key="1">
    <source>
        <dbReference type="Pfam" id="PF01695"/>
    </source>
</evidence>
<dbReference type="GO" id="GO:0005524">
    <property type="term" value="F:ATP binding"/>
    <property type="evidence" value="ECO:0007669"/>
    <property type="project" value="InterPro"/>
</dbReference>
<dbReference type="InterPro" id="IPR027417">
    <property type="entry name" value="P-loop_NTPase"/>
</dbReference>
<sequence length="242" mass="28036">MFLDGFRNSFCWYCEEIKGQDWQLAKETELIHQRNQIRGLYEEFAENSLINEKLKKATFANYVPPSPDLDSAKHAYIDFVKNYDPDNPQSLLVIGNYGTGKSHLAVAATKEFMKQEKSALFIQVNKLFTKITSTWNKNSELTEGKLMEIIASVELLVIDDFGAEFTEKDKSQITWKVTKMNEIIDSRCGKSTIFTTNFTISELSAMYGERDFSRMIQDADPIEMYGDNYRLRKFQKEKGEFK</sequence>
<dbReference type="GO" id="GO:0006260">
    <property type="term" value="P:DNA replication"/>
    <property type="evidence" value="ECO:0007669"/>
    <property type="project" value="TreeGrafter"/>
</dbReference>
<dbReference type="Pfam" id="PF01695">
    <property type="entry name" value="IstB_IS21"/>
    <property type="match status" value="1"/>
</dbReference>
<dbReference type="Proteomes" id="UP000077926">
    <property type="component" value="Chromosome"/>
</dbReference>
<dbReference type="PANTHER" id="PTHR30050">
    <property type="entry name" value="CHROMOSOMAL REPLICATION INITIATOR PROTEIN DNAA"/>
    <property type="match status" value="1"/>
</dbReference>
<evidence type="ECO:0000313" key="2">
    <source>
        <dbReference type="EMBL" id="AOH54514.1"/>
    </source>
</evidence>
<dbReference type="AlphaFoldDB" id="A0A1B3XMR7"/>
<protein>
    <recommendedName>
        <fullName evidence="1">IstB-like ATP-binding domain-containing protein</fullName>
    </recommendedName>
</protein>
<dbReference type="RefSeq" id="WP_064465783.1">
    <property type="nucleotide sequence ID" value="NZ_CP017080.1"/>
</dbReference>